<evidence type="ECO:0008006" key="4">
    <source>
        <dbReference type="Google" id="ProtNLM"/>
    </source>
</evidence>
<accession>A0ABD3W7I0</accession>
<name>A0ABD3W7I0_SINWO</name>
<dbReference type="EMBL" id="JBJQND010000008">
    <property type="protein sequence ID" value="KAL3868510.1"/>
    <property type="molecule type" value="Genomic_DNA"/>
</dbReference>
<dbReference type="Proteomes" id="UP001634394">
    <property type="component" value="Unassembled WGS sequence"/>
</dbReference>
<reference evidence="2 3" key="1">
    <citation type="submission" date="2024-11" db="EMBL/GenBank/DDBJ databases">
        <title>Chromosome-level genome assembly of the freshwater bivalve Anodonta woodiana.</title>
        <authorList>
            <person name="Chen X."/>
        </authorList>
    </citation>
    <scope>NUCLEOTIDE SEQUENCE [LARGE SCALE GENOMIC DNA]</scope>
    <source>
        <strain evidence="2">MN2024</strain>
        <tissue evidence="2">Gills</tissue>
    </source>
</reference>
<evidence type="ECO:0000256" key="1">
    <source>
        <dbReference type="SAM" id="Phobius"/>
    </source>
</evidence>
<feature type="non-terminal residue" evidence="2">
    <location>
        <position position="346"/>
    </location>
</feature>
<evidence type="ECO:0000313" key="3">
    <source>
        <dbReference type="Proteomes" id="UP001634394"/>
    </source>
</evidence>
<keyword evidence="1" id="KW-0472">Membrane</keyword>
<comment type="caution">
    <text evidence="2">The sequence shown here is derived from an EMBL/GenBank/DDBJ whole genome shotgun (WGS) entry which is preliminary data.</text>
</comment>
<organism evidence="2 3">
    <name type="scientific">Sinanodonta woodiana</name>
    <name type="common">Chinese pond mussel</name>
    <name type="synonym">Anodonta woodiana</name>
    <dbReference type="NCBI Taxonomy" id="1069815"/>
    <lineage>
        <taxon>Eukaryota</taxon>
        <taxon>Metazoa</taxon>
        <taxon>Spiralia</taxon>
        <taxon>Lophotrochozoa</taxon>
        <taxon>Mollusca</taxon>
        <taxon>Bivalvia</taxon>
        <taxon>Autobranchia</taxon>
        <taxon>Heteroconchia</taxon>
        <taxon>Palaeoheterodonta</taxon>
        <taxon>Unionida</taxon>
        <taxon>Unionoidea</taxon>
        <taxon>Unionidae</taxon>
        <taxon>Unioninae</taxon>
        <taxon>Sinanodonta</taxon>
    </lineage>
</organism>
<gene>
    <name evidence="2" type="ORF">ACJMK2_041311</name>
</gene>
<dbReference type="AlphaFoldDB" id="A0ABD3W7I0"/>
<proteinExistence type="predicted"/>
<sequence>MTVNFRFVPNGDPIKLILGMNNATFQTSRDEVACTNNLNDLGGANITVTDTINYTANAVGKCGGRADNGNPPSCFYWIFKTEVYADFNSFYDSYYTVTCCDSNAVNIYQRVNTTIGDIRIVNKTYNPVAATLSWGTLAQTNLGDSNFLKLTVRFNDTKNVEGLNAYGAYIAGSGCYAYDFYDRTKRAQLINGNGCGQGALPFQISANQQAFTFDSAKTAPANGTPNDFITSSFEINAFETTRPGPHIITVECQIAFCYNSTDQRCFSGNTCQGSIGRRRRGATDPVEIQTVQATIVINDNPKKDTTCLEGSVFIAVTTVLALLIIMAFVLAVFLCVLLVTRRKTPK</sequence>
<keyword evidence="3" id="KW-1185">Reference proteome</keyword>
<feature type="transmembrane region" description="Helical" evidence="1">
    <location>
        <begin position="312"/>
        <end position="339"/>
    </location>
</feature>
<evidence type="ECO:0000313" key="2">
    <source>
        <dbReference type="EMBL" id="KAL3868510.1"/>
    </source>
</evidence>
<protein>
    <recommendedName>
        <fullName evidence="4">ZP domain-containing protein</fullName>
    </recommendedName>
</protein>
<keyword evidence="1" id="KW-1133">Transmembrane helix</keyword>
<keyword evidence="1" id="KW-0812">Transmembrane</keyword>